<gene>
    <name evidence="2" type="ORF">Syun_006023</name>
</gene>
<dbReference type="Proteomes" id="UP001420932">
    <property type="component" value="Unassembled WGS sequence"/>
</dbReference>
<evidence type="ECO:0000313" key="2">
    <source>
        <dbReference type="EMBL" id="KAK9159682.1"/>
    </source>
</evidence>
<comment type="caution">
    <text evidence="2">The sequence shown here is derived from an EMBL/GenBank/DDBJ whole genome shotgun (WGS) entry which is preliminary data.</text>
</comment>
<dbReference type="AlphaFoldDB" id="A0AAP0PX58"/>
<dbReference type="EMBL" id="JBBNAF010000003">
    <property type="protein sequence ID" value="KAK9159682.1"/>
    <property type="molecule type" value="Genomic_DNA"/>
</dbReference>
<accession>A0AAP0PX58</accession>
<organism evidence="2 3">
    <name type="scientific">Stephania yunnanensis</name>
    <dbReference type="NCBI Taxonomy" id="152371"/>
    <lineage>
        <taxon>Eukaryota</taxon>
        <taxon>Viridiplantae</taxon>
        <taxon>Streptophyta</taxon>
        <taxon>Embryophyta</taxon>
        <taxon>Tracheophyta</taxon>
        <taxon>Spermatophyta</taxon>
        <taxon>Magnoliopsida</taxon>
        <taxon>Ranunculales</taxon>
        <taxon>Menispermaceae</taxon>
        <taxon>Menispermoideae</taxon>
        <taxon>Cissampelideae</taxon>
        <taxon>Stephania</taxon>
    </lineage>
</organism>
<evidence type="ECO:0000256" key="1">
    <source>
        <dbReference type="SAM" id="MobiDB-lite"/>
    </source>
</evidence>
<dbReference type="PANTHER" id="PTHR37182">
    <property type="entry name" value="F24J8.11 PROTEIN"/>
    <property type="match status" value="1"/>
</dbReference>
<evidence type="ECO:0000313" key="3">
    <source>
        <dbReference type="Proteomes" id="UP001420932"/>
    </source>
</evidence>
<protein>
    <submittedName>
        <fullName evidence="2">Uncharacterized protein</fullName>
    </submittedName>
</protein>
<feature type="region of interest" description="Disordered" evidence="1">
    <location>
        <begin position="81"/>
        <end position="112"/>
    </location>
</feature>
<proteinExistence type="predicted"/>
<reference evidence="2 3" key="1">
    <citation type="submission" date="2024-01" db="EMBL/GenBank/DDBJ databases">
        <title>Genome assemblies of Stephania.</title>
        <authorList>
            <person name="Yang L."/>
        </authorList>
    </citation>
    <scope>NUCLEOTIDE SEQUENCE [LARGE SCALE GENOMIC DNA]</scope>
    <source>
        <strain evidence="2">YNDBR</strain>
        <tissue evidence="2">Leaf</tissue>
    </source>
</reference>
<dbReference type="PANTHER" id="PTHR37182:SF2">
    <property type="entry name" value="F24J8.11 PROTEIN"/>
    <property type="match status" value="1"/>
</dbReference>
<name>A0AAP0PX58_9MAGN</name>
<keyword evidence="3" id="KW-1185">Reference proteome</keyword>
<sequence>MSHSLTPSPHAPITLSTKSLKKTQLPFSVRSQRLCSTDDHDLRKPPEKSCVEAGNRRTFIWGLAGGVLGLSLGEKPNAVAAAKRKPAAPRAEEKKDPNVSGVQAKVLASKKRKEAMKEAIAKLREEGKAIVSEEKKE</sequence>